<feature type="binding site" evidence="5">
    <location>
        <position position="72"/>
    </location>
    <ligand>
        <name>(2E)-4-hydroxy-3-methylbut-2-enyl diphosphate</name>
        <dbReference type="ChEBI" id="CHEBI:128753"/>
    </ligand>
</feature>
<comment type="pathway">
    <text evidence="5">Isoprenoid biosynthesis; isopentenyl diphosphate biosynthesis via DXP pathway; isopentenyl diphosphate from 1-deoxy-D-xylulose 5-phosphate: step 6/6.</text>
</comment>
<feature type="binding site" evidence="5">
    <location>
        <position position="217"/>
    </location>
    <ligand>
        <name>(2E)-4-hydroxy-3-methylbut-2-enyl diphosphate</name>
        <dbReference type="ChEBI" id="CHEBI:128753"/>
    </ligand>
</feature>
<organism evidence="6 7">
    <name type="scientific">Aerophobetes bacterium</name>
    <dbReference type="NCBI Taxonomy" id="2030807"/>
    <lineage>
        <taxon>Bacteria</taxon>
        <taxon>Candidatus Aerophobota</taxon>
    </lineage>
</organism>
<evidence type="ECO:0000313" key="7">
    <source>
        <dbReference type="Proteomes" id="UP000279422"/>
    </source>
</evidence>
<feature type="binding site" evidence="5">
    <location>
        <position position="40"/>
    </location>
    <ligand>
        <name>(2E)-4-hydroxy-3-methylbut-2-enyl diphosphate</name>
        <dbReference type="ChEBI" id="CHEBI:128753"/>
    </ligand>
</feature>
<dbReference type="GO" id="GO:0046872">
    <property type="term" value="F:metal ion binding"/>
    <property type="evidence" value="ECO:0007669"/>
    <property type="project" value="UniProtKB-KW"/>
</dbReference>
<dbReference type="EMBL" id="QMPZ01000005">
    <property type="protein sequence ID" value="RLE10595.1"/>
    <property type="molecule type" value="Genomic_DNA"/>
</dbReference>
<keyword evidence="3 5" id="KW-0408">Iron</keyword>
<feature type="binding site" evidence="5">
    <location>
        <position position="94"/>
    </location>
    <ligand>
        <name>[4Fe-4S] cluster</name>
        <dbReference type="ChEBI" id="CHEBI:49883"/>
    </ligand>
</feature>
<dbReference type="Gene3D" id="3.40.50.11270">
    <property type="match status" value="1"/>
</dbReference>
<feature type="binding site" evidence="5">
    <location>
        <position position="161"/>
    </location>
    <ligand>
        <name>(2E)-4-hydroxy-3-methylbut-2-enyl diphosphate</name>
        <dbReference type="ChEBI" id="CHEBI:128753"/>
    </ligand>
</feature>
<protein>
    <recommendedName>
        <fullName evidence="5">4-hydroxy-3-methylbut-2-enyl diphosphate reductase</fullName>
        <shortName evidence="5">HMBPP reductase</shortName>
        <ecNumber evidence="5">1.17.7.4</ecNumber>
    </recommendedName>
</protein>
<dbReference type="EC" id="1.17.7.4" evidence="5"/>
<feature type="binding site" evidence="5">
    <location>
        <position position="40"/>
    </location>
    <ligand>
        <name>isopentenyl diphosphate</name>
        <dbReference type="ChEBI" id="CHEBI:128769"/>
    </ligand>
</feature>
<feature type="binding site" evidence="5">
    <location>
        <position position="219"/>
    </location>
    <ligand>
        <name>(2E)-4-hydroxy-3-methylbut-2-enyl diphosphate</name>
        <dbReference type="ChEBI" id="CHEBI:128753"/>
    </ligand>
</feature>
<dbReference type="Gene3D" id="3.40.1010.20">
    <property type="entry name" value="4-hydroxy-3-methylbut-2-enyl diphosphate reductase, catalytic domain"/>
    <property type="match status" value="2"/>
</dbReference>
<feature type="binding site" evidence="5">
    <location>
        <position position="40"/>
    </location>
    <ligand>
        <name>dimethylallyl diphosphate</name>
        <dbReference type="ChEBI" id="CHEBI:57623"/>
    </ligand>
</feature>
<evidence type="ECO:0000256" key="4">
    <source>
        <dbReference type="ARBA" id="ARBA00023014"/>
    </source>
</evidence>
<dbReference type="UniPathway" id="UPA00056">
    <property type="reaction ID" value="UER00097"/>
</dbReference>
<name>A0A497E8E0_UNCAE</name>
<reference evidence="6 7" key="1">
    <citation type="submission" date="2018-06" db="EMBL/GenBank/DDBJ databases">
        <title>Extensive metabolic versatility and redundancy in microbially diverse, dynamic hydrothermal sediments.</title>
        <authorList>
            <person name="Dombrowski N."/>
            <person name="Teske A."/>
            <person name="Baker B.J."/>
        </authorList>
    </citation>
    <scope>NUCLEOTIDE SEQUENCE [LARGE SCALE GENOMIC DNA]</scope>
    <source>
        <strain evidence="6">B47_G16</strain>
    </source>
</reference>
<dbReference type="GO" id="GO:0051539">
    <property type="term" value="F:4 iron, 4 sulfur cluster binding"/>
    <property type="evidence" value="ECO:0007669"/>
    <property type="project" value="UniProtKB-UniRule"/>
</dbReference>
<evidence type="ECO:0000256" key="3">
    <source>
        <dbReference type="ARBA" id="ARBA00023004"/>
    </source>
</evidence>
<feature type="binding site" evidence="5">
    <location>
        <position position="122"/>
    </location>
    <ligand>
        <name>isopentenyl diphosphate</name>
        <dbReference type="ChEBI" id="CHEBI:128769"/>
    </ligand>
</feature>
<dbReference type="PANTHER" id="PTHR30426">
    <property type="entry name" value="4-HYDROXY-3-METHYLBUT-2-ENYL DIPHOSPHATE REDUCTASE"/>
    <property type="match status" value="1"/>
</dbReference>
<keyword evidence="2 5" id="KW-0479">Metal-binding</keyword>
<comment type="similarity">
    <text evidence="5">Belongs to the IspH family.</text>
</comment>
<comment type="cofactor">
    <cofactor evidence="5">
        <name>[4Fe-4S] cluster</name>
        <dbReference type="ChEBI" id="CHEBI:49883"/>
    </cofactor>
    <text evidence="5">Binds 1 [4Fe-4S] cluster per subunit.</text>
</comment>
<comment type="pathway">
    <text evidence="5">Isoprenoid biosynthesis; dimethylallyl diphosphate biosynthesis; dimethylallyl diphosphate from (2E)-4-hydroxy-3-methylbutenyl diphosphate: step 1/1.</text>
</comment>
<comment type="catalytic activity">
    <reaction evidence="5">
        <text>isopentenyl diphosphate + 2 oxidized [2Fe-2S]-[ferredoxin] + H2O = (2E)-4-hydroxy-3-methylbut-2-enyl diphosphate + 2 reduced [2Fe-2S]-[ferredoxin] + 2 H(+)</text>
        <dbReference type="Rhea" id="RHEA:24488"/>
        <dbReference type="Rhea" id="RHEA-COMP:10000"/>
        <dbReference type="Rhea" id="RHEA-COMP:10001"/>
        <dbReference type="ChEBI" id="CHEBI:15377"/>
        <dbReference type="ChEBI" id="CHEBI:15378"/>
        <dbReference type="ChEBI" id="CHEBI:33737"/>
        <dbReference type="ChEBI" id="CHEBI:33738"/>
        <dbReference type="ChEBI" id="CHEBI:128753"/>
        <dbReference type="ChEBI" id="CHEBI:128769"/>
        <dbReference type="EC" id="1.17.7.4"/>
    </reaction>
</comment>
<dbReference type="GO" id="GO:0016114">
    <property type="term" value="P:terpenoid biosynthetic process"/>
    <property type="evidence" value="ECO:0007669"/>
    <property type="project" value="UniProtKB-UniRule"/>
</dbReference>
<feature type="binding site" evidence="5">
    <location>
        <position position="219"/>
    </location>
    <ligand>
        <name>isopentenyl diphosphate</name>
        <dbReference type="ChEBI" id="CHEBI:128769"/>
    </ligand>
</feature>
<keyword evidence="1 5" id="KW-0004">4Fe-4S</keyword>
<dbReference type="CDD" id="cd13944">
    <property type="entry name" value="lytB_ispH"/>
    <property type="match status" value="1"/>
</dbReference>
<accession>A0A497E8E0</accession>
<feature type="active site" description="Proton donor" evidence="5">
    <location>
        <position position="124"/>
    </location>
</feature>
<sequence length="291" mass="32898">MKVFVPEEIGFCFGVRRALQLVEDELRKGGRIYSLGDLIHNPQVVEELRRKGIKTVGELSQIREGTVIIRSHGVNPSLIEEARERGLKVVDTTCPYVLKAQRTANLLVQNSYAVVVVGLREHPEVQGIIGNAQSGKIYVIKNSQEVEKLPFMKKVGVVVQTTETLDNFEDIVKNLIKKTEECRVFNTICKVIMRRRALVRELARKVEAMVVVGGRNSANTRQLVEMCRSIGVDTYFIERKEDLKLKELKGIERIGIIGGTSTPEQTIKEIRDELLSLDQSHNSFKINIHHS</sequence>
<feature type="binding site" evidence="5">
    <location>
        <position position="217"/>
    </location>
    <ligand>
        <name>dimethylallyl diphosphate</name>
        <dbReference type="ChEBI" id="CHEBI:57623"/>
    </ligand>
</feature>
<keyword evidence="5 6" id="KW-0560">Oxidoreductase</keyword>
<feature type="binding site" evidence="5">
    <location>
        <position position="189"/>
    </location>
    <ligand>
        <name>[4Fe-4S] cluster</name>
        <dbReference type="ChEBI" id="CHEBI:49883"/>
    </ligand>
</feature>
<dbReference type="NCBIfam" id="NF002187">
    <property type="entry name" value="PRK01045.1-1"/>
    <property type="match status" value="1"/>
</dbReference>
<feature type="binding site" evidence="5">
    <location>
        <position position="122"/>
    </location>
    <ligand>
        <name>dimethylallyl diphosphate</name>
        <dbReference type="ChEBI" id="CHEBI:57623"/>
    </ligand>
</feature>
<dbReference type="PANTHER" id="PTHR30426:SF0">
    <property type="entry name" value="4-HYDROXY-3-METHYLBUT-2-ENYL DIPHOSPHATE REDUCTASE"/>
    <property type="match status" value="1"/>
</dbReference>
<comment type="caution">
    <text evidence="6">The sequence shown here is derived from an EMBL/GenBank/DDBJ whole genome shotgun (WGS) entry which is preliminary data.</text>
</comment>
<feature type="binding site" evidence="5">
    <location>
        <position position="122"/>
    </location>
    <ligand>
        <name>(2E)-4-hydroxy-3-methylbut-2-enyl diphosphate</name>
        <dbReference type="ChEBI" id="CHEBI:128753"/>
    </ligand>
</feature>
<dbReference type="GO" id="GO:0019288">
    <property type="term" value="P:isopentenyl diphosphate biosynthetic process, methylerythritol 4-phosphate pathway"/>
    <property type="evidence" value="ECO:0007669"/>
    <property type="project" value="UniProtKB-UniRule"/>
</dbReference>
<dbReference type="Proteomes" id="UP000279422">
    <property type="component" value="Unassembled WGS sequence"/>
</dbReference>
<dbReference type="GO" id="GO:0051745">
    <property type="term" value="F:4-hydroxy-3-methylbut-2-enyl diphosphate reductase activity"/>
    <property type="evidence" value="ECO:0007669"/>
    <property type="project" value="UniProtKB-UniRule"/>
</dbReference>
<dbReference type="Pfam" id="PF02401">
    <property type="entry name" value="LYTB"/>
    <property type="match status" value="1"/>
</dbReference>
<feature type="binding site" evidence="5">
    <location>
        <position position="261"/>
    </location>
    <ligand>
        <name>dimethylallyl diphosphate</name>
        <dbReference type="ChEBI" id="CHEBI:57623"/>
    </ligand>
</feature>
<comment type="function">
    <text evidence="5">Catalyzes the conversion of 1-hydroxy-2-methyl-2-(E)-butenyl 4-diphosphate (HMBPP) into a mixture of isopentenyl diphosphate (IPP) and dimethylallyl diphosphate (DMAPP). Acts in the terminal step of the DOXP/MEP pathway for isoprenoid precursor biosynthesis.</text>
</comment>
<keyword evidence="5" id="KW-0414">Isoprene biosynthesis</keyword>
<dbReference type="InterPro" id="IPR003451">
    <property type="entry name" value="LytB/IspH"/>
</dbReference>
<dbReference type="HAMAP" id="MF_00191">
    <property type="entry name" value="IspH"/>
    <property type="match status" value="1"/>
</dbReference>
<evidence type="ECO:0000256" key="2">
    <source>
        <dbReference type="ARBA" id="ARBA00022723"/>
    </source>
</evidence>
<feature type="binding site" evidence="5">
    <location>
        <position position="72"/>
    </location>
    <ligand>
        <name>dimethylallyl diphosphate</name>
        <dbReference type="ChEBI" id="CHEBI:57623"/>
    </ligand>
</feature>
<dbReference type="NCBIfam" id="TIGR00216">
    <property type="entry name" value="ispH_lytB"/>
    <property type="match status" value="1"/>
</dbReference>
<feature type="binding site" evidence="5">
    <location>
        <position position="261"/>
    </location>
    <ligand>
        <name>(2E)-4-hydroxy-3-methylbut-2-enyl diphosphate</name>
        <dbReference type="ChEBI" id="CHEBI:128753"/>
    </ligand>
</feature>
<evidence type="ECO:0000313" key="6">
    <source>
        <dbReference type="EMBL" id="RLE10595.1"/>
    </source>
</evidence>
<comment type="catalytic activity">
    <reaction evidence="5">
        <text>dimethylallyl diphosphate + 2 oxidized [2Fe-2S]-[ferredoxin] + H2O = (2E)-4-hydroxy-3-methylbut-2-enyl diphosphate + 2 reduced [2Fe-2S]-[ferredoxin] + 2 H(+)</text>
        <dbReference type="Rhea" id="RHEA:24825"/>
        <dbReference type="Rhea" id="RHEA-COMP:10000"/>
        <dbReference type="Rhea" id="RHEA-COMP:10001"/>
        <dbReference type="ChEBI" id="CHEBI:15377"/>
        <dbReference type="ChEBI" id="CHEBI:15378"/>
        <dbReference type="ChEBI" id="CHEBI:33737"/>
        <dbReference type="ChEBI" id="CHEBI:33738"/>
        <dbReference type="ChEBI" id="CHEBI:57623"/>
        <dbReference type="ChEBI" id="CHEBI:128753"/>
        <dbReference type="EC" id="1.17.7.4"/>
    </reaction>
</comment>
<proteinExistence type="inferred from homology"/>
<feature type="binding site" evidence="5">
    <location>
        <position position="261"/>
    </location>
    <ligand>
        <name>isopentenyl diphosphate</name>
        <dbReference type="ChEBI" id="CHEBI:128769"/>
    </ligand>
</feature>
<comment type="caution">
    <text evidence="5">Lacks conserved residue(s) required for the propagation of feature annotation.</text>
</comment>
<feature type="binding site" evidence="5">
    <location>
        <position position="12"/>
    </location>
    <ligand>
        <name>[4Fe-4S] cluster</name>
        <dbReference type="ChEBI" id="CHEBI:49883"/>
    </ligand>
</feature>
<gene>
    <name evidence="5" type="primary">ispH</name>
    <name evidence="6" type="ORF">DRJ00_00825</name>
</gene>
<dbReference type="GO" id="GO:0050992">
    <property type="term" value="P:dimethylallyl diphosphate biosynthetic process"/>
    <property type="evidence" value="ECO:0007669"/>
    <property type="project" value="UniProtKB-UniRule"/>
</dbReference>
<dbReference type="UniPathway" id="UPA00059">
    <property type="reaction ID" value="UER00105"/>
</dbReference>
<feature type="binding site" evidence="5">
    <location>
        <position position="72"/>
    </location>
    <ligand>
        <name>isopentenyl diphosphate</name>
        <dbReference type="ChEBI" id="CHEBI:128769"/>
    </ligand>
</feature>
<evidence type="ECO:0000256" key="1">
    <source>
        <dbReference type="ARBA" id="ARBA00022485"/>
    </source>
</evidence>
<feature type="binding site" evidence="5">
    <location>
        <position position="219"/>
    </location>
    <ligand>
        <name>dimethylallyl diphosphate</name>
        <dbReference type="ChEBI" id="CHEBI:57623"/>
    </ligand>
</feature>
<evidence type="ECO:0000256" key="5">
    <source>
        <dbReference type="HAMAP-Rule" id="MF_00191"/>
    </source>
</evidence>
<dbReference type="AlphaFoldDB" id="A0A497E8E0"/>
<keyword evidence="4 5" id="KW-0411">Iron-sulfur</keyword>
<feature type="binding site" evidence="5">
    <location>
        <position position="217"/>
    </location>
    <ligand>
        <name>isopentenyl diphosphate</name>
        <dbReference type="ChEBI" id="CHEBI:128769"/>
    </ligand>
</feature>